<dbReference type="KEGG" id="sarm:DVA86_20330"/>
<name>A0A345XSM8_9ACTN</name>
<dbReference type="Proteomes" id="UP000254425">
    <property type="component" value="Chromosome"/>
</dbReference>
<dbReference type="RefSeq" id="WP_208880214.1">
    <property type="nucleotide sequence ID" value="NZ_CP031320.1"/>
</dbReference>
<organism evidence="2 3">
    <name type="scientific">Streptomyces armeniacus</name>
    <dbReference type="NCBI Taxonomy" id="83291"/>
    <lineage>
        <taxon>Bacteria</taxon>
        <taxon>Bacillati</taxon>
        <taxon>Actinomycetota</taxon>
        <taxon>Actinomycetes</taxon>
        <taxon>Kitasatosporales</taxon>
        <taxon>Streptomycetaceae</taxon>
        <taxon>Streptomyces</taxon>
    </lineage>
</organism>
<sequence>MPKTAQRRRNGRRFVNELADVTVLSLDYPEVWKDVLWTAAMHPERATVTNIALIAAQAPREIVDSAQGWQCRGRRVRTDETGHRIYTAVRSPRGRRLDAAHGIVRSFATGEVYAYSQTEPSPHQQTAKPGAPLPRDPDAADAAVCKALGARRLAYHPDQDHSSHLLALTACDHPNFSPPEFTSAAHVISAGRALAFELAD</sequence>
<accession>A0A345XSM8</accession>
<evidence type="ECO:0000256" key="1">
    <source>
        <dbReference type="SAM" id="MobiDB-lite"/>
    </source>
</evidence>
<keyword evidence="3" id="KW-1185">Reference proteome</keyword>
<proteinExistence type="predicted"/>
<feature type="compositionally biased region" description="Polar residues" evidence="1">
    <location>
        <begin position="118"/>
        <end position="127"/>
    </location>
</feature>
<dbReference type="AlphaFoldDB" id="A0A345XSM8"/>
<evidence type="ECO:0000313" key="2">
    <source>
        <dbReference type="EMBL" id="AXK34644.1"/>
    </source>
</evidence>
<gene>
    <name evidence="2" type="ORF">DVA86_20330</name>
</gene>
<evidence type="ECO:0000313" key="3">
    <source>
        <dbReference type="Proteomes" id="UP000254425"/>
    </source>
</evidence>
<dbReference type="EMBL" id="CP031320">
    <property type="protein sequence ID" value="AXK34644.1"/>
    <property type="molecule type" value="Genomic_DNA"/>
</dbReference>
<protein>
    <submittedName>
        <fullName evidence="2">Uncharacterized protein</fullName>
    </submittedName>
</protein>
<feature type="region of interest" description="Disordered" evidence="1">
    <location>
        <begin position="118"/>
        <end position="138"/>
    </location>
</feature>
<reference evidence="2 3" key="1">
    <citation type="submission" date="2018-07" db="EMBL/GenBank/DDBJ databases">
        <title>Draft genome of the type strain Streptomyces armeniacus ATCC 15676.</title>
        <authorList>
            <person name="Labana P."/>
            <person name="Gosse J.T."/>
            <person name="Boddy C.N."/>
        </authorList>
    </citation>
    <scope>NUCLEOTIDE SEQUENCE [LARGE SCALE GENOMIC DNA]</scope>
    <source>
        <strain evidence="2 3">ATCC 15676</strain>
    </source>
</reference>